<protein>
    <submittedName>
        <fullName evidence="2">Uncharacterized protein</fullName>
    </submittedName>
</protein>
<dbReference type="EMBL" id="JACEFF010000359">
    <property type="protein sequence ID" value="KAH9639004.1"/>
    <property type="molecule type" value="Genomic_DNA"/>
</dbReference>
<evidence type="ECO:0000313" key="3">
    <source>
        <dbReference type="Proteomes" id="UP000814243"/>
    </source>
</evidence>
<dbReference type="Proteomes" id="UP000814243">
    <property type="component" value="Unassembled WGS sequence"/>
</dbReference>
<feature type="compositionally biased region" description="Basic and acidic residues" evidence="1">
    <location>
        <begin position="63"/>
        <end position="73"/>
    </location>
</feature>
<evidence type="ECO:0000256" key="1">
    <source>
        <dbReference type="SAM" id="MobiDB-lite"/>
    </source>
</evidence>
<proteinExistence type="predicted"/>
<feature type="region of interest" description="Disordered" evidence="1">
    <location>
        <begin position="61"/>
        <end position="100"/>
    </location>
</feature>
<reference evidence="2" key="1">
    <citation type="journal article" date="2021" name="G3 (Bethesda)">
        <title>Genome and transcriptome analysis of the beet armyworm Spodoptera exigua reveals targets for pest control. .</title>
        <authorList>
            <person name="Simon S."/>
            <person name="Breeschoten T."/>
            <person name="Jansen H.J."/>
            <person name="Dirks R.P."/>
            <person name="Schranz M.E."/>
            <person name="Ros V.I.D."/>
        </authorList>
    </citation>
    <scope>NUCLEOTIDE SEQUENCE</scope>
    <source>
        <strain evidence="2">TB_SE_WUR_2020</strain>
    </source>
</reference>
<dbReference type="AlphaFoldDB" id="A0A922SJ51"/>
<organism evidence="2 3">
    <name type="scientific">Spodoptera exigua</name>
    <name type="common">Beet armyworm</name>
    <name type="synonym">Noctua fulgens</name>
    <dbReference type="NCBI Taxonomy" id="7107"/>
    <lineage>
        <taxon>Eukaryota</taxon>
        <taxon>Metazoa</taxon>
        <taxon>Ecdysozoa</taxon>
        <taxon>Arthropoda</taxon>
        <taxon>Hexapoda</taxon>
        <taxon>Insecta</taxon>
        <taxon>Pterygota</taxon>
        <taxon>Neoptera</taxon>
        <taxon>Endopterygota</taxon>
        <taxon>Lepidoptera</taxon>
        <taxon>Glossata</taxon>
        <taxon>Ditrysia</taxon>
        <taxon>Noctuoidea</taxon>
        <taxon>Noctuidae</taxon>
        <taxon>Amphipyrinae</taxon>
        <taxon>Spodoptera</taxon>
    </lineage>
</organism>
<evidence type="ECO:0000313" key="2">
    <source>
        <dbReference type="EMBL" id="KAH9639004.1"/>
    </source>
</evidence>
<gene>
    <name evidence="2" type="ORF">HF086_015556</name>
</gene>
<comment type="caution">
    <text evidence="2">The sequence shown here is derived from an EMBL/GenBank/DDBJ whole genome shotgun (WGS) entry which is preliminary data.</text>
</comment>
<accession>A0A922SJ51</accession>
<name>A0A922SJ51_SPOEX</name>
<feature type="compositionally biased region" description="Basic and acidic residues" evidence="1">
    <location>
        <begin position="80"/>
        <end position="100"/>
    </location>
</feature>
<sequence length="127" mass="14786">MDTHAHTRKFHNTRCVEEFERCTSLDEDSQSETDEFGPLGFSLAPRKFRILKNIPDEAQLIWMEHRPGSPSRKEPKKKKEGGIQKTKDGKKSVPKRDSRLMPKRIVLEGLSGKELILARRKSQRRNF</sequence>